<dbReference type="Pfam" id="PF00814">
    <property type="entry name" value="TsaD"/>
    <property type="match status" value="1"/>
</dbReference>
<evidence type="ECO:0000313" key="8">
    <source>
        <dbReference type="EMBL" id="QNB45536.1"/>
    </source>
</evidence>
<sequence>MDIYLGVDTSCYTTSLAIVDHEGNLLRDLRKLLPVPKGQQGLRQSAALFQHLKNLPELTYNLFENIPVRDIKAIGVSSRPRPREDSYMPVFTAGLSFAESFANLLKVPLFKTSHQEGHVKAGLWSAKAEDWDSFLVVHLSGGTTEFLAVQAQRENPGEYLVETLGASLDIHAGQLIDRVGVAMGLPFPAGPHLEKLAAQCGEKHEIMIPSYVKGYNVSFSGAETMAKKMLQKRETPAAVARAVEHCIALSLEKIIRSALRELKTTRVLLVGGVAANQYIRERLKTRLQHPAVGAELYFPEPKYSSDNAVGVSLIARDRSKN</sequence>
<organism evidence="8 9">
    <name type="scientific">Thermanaerosceptrum fracticalcis</name>
    <dbReference type="NCBI Taxonomy" id="1712410"/>
    <lineage>
        <taxon>Bacteria</taxon>
        <taxon>Bacillati</taxon>
        <taxon>Bacillota</taxon>
        <taxon>Clostridia</taxon>
        <taxon>Eubacteriales</taxon>
        <taxon>Peptococcaceae</taxon>
        <taxon>Thermanaerosceptrum</taxon>
    </lineage>
</organism>
<dbReference type="SUPFAM" id="SSF53067">
    <property type="entry name" value="Actin-like ATPase domain"/>
    <property type="match status" value="1"/>
</dbReference>
<dbReference type="GO" id="GO:0061711">
    <property type="term" value="F:tRNA N(6)-L-threonylcarbamoyladenine synthase activity"/>
    <property type="evidence" value="ECO:0007669"/>
    <property type="project" value="UniProtKB-EC"/>
</dbReference>
<comment type="catalytic activity">
    <reaction evidence="6">
        <text>L-threonylcarbamoyladenylate + adenosine(37) in tRNA = N(6)-L-threonylcarbamoyladenosine(37) in tRNA + AMP + H(+)</text>
        <dbReference type="Rhea" id="RHEA:37059"/>
        <dbReference type="Rhea" id="RHEA-COMP:10162"/>
        <dbReference type="Rhea" id="RHEA-COMP:10163"/>
        <dbReference type="ChEBI" id="CHEBI:15378"/>
        <dbReference type="ChEBI" id="CHEBI:73682"/>
        <dbReference type="ChEBI" id="CHEBI:74411"/>
        <dbReference type="ChEBI" id="CHEBI:74418"/>
        <dbReference type="ChEBI" id="CHEBI:456215"/>
        <dbReference type="EC" id="2.3.1.234"/>
    </reaction>
</comment>
<dbReference type="InterPro" id="IPR043129">
    <property type="entry name" value="ATPase_NBD"/>
</dbReference>
<dbReference type="KEGG" id="tfr:BR63_03910"/>
<dbReference type="GO" id="GO:0005737">
    <property type="term" value="C:cytoplasm"/>
    <property type="evidence" value="ECO:0007669"/>
    <property type="project" value="TreeGrafter"/>
</dbReference>
<evidence type="ECO:0000256" key="2">
    <source>
        <dbReference type="ARBA" id="ARBA00022679"/>
    </source>
</evidence>
<keyword evidence="5" id="KW-0012">Acyltransferase</keyword>
<keyword evidence="4" id="KW-0479">Metal-binding</keyword>
<evidence type="ECO:0000256" key="3">
    <source>
        <dbReference type="ARBA" id="ARBA00022694"/>
    </source>
</evidence>
<dbReference type="GO" id="GO:0000408">
    <property type="term" value="C:EKC/KEOPS complex"/>
    <property type="evidence" value="ECO:0007669"/>
    <property type="project" value="TreeGrafter"/>
</dbReference>
<evidence type="ECO:0000256" key="5">
    <source>
        <dbReference type="ARBA" id="ARBA00023315"/>
    </source>
</evidence>
<dbReference type="AlphaFoldDB" id="A0A7G6E0D2"/>
<proteinExistence type="predicted"/>
<reference evidence="8 9" key="1">
    <citation type="journal article" date="2019" name="Front. Microbiol.">
        <title>Thermoanaerosceptrum fracticalcis gen. nov. sp. nov., a Novel Fumarate-Fermenting Microorganism From a Deep Fractured Carbonate Aquifer of the US Great Basin.</title>
        <authorList>
            <person name="Hamilton-Brehm S.D."/>
            <person name="Stewart L.E."/>
            <person name="Zavarin M."/>
            <person name="Caldwell M."/>
            <person name="Lawson P.A."/>
            <person name="Onstott T.C."/>
            <person name="Grzymski J."/>
            <person name="Neveux I."/>
            <person name="Lollar B.S."/>
            <person name="Russell C.E."/>
            <person name="Moser D.P."/>
        </authorList>
    </citation>
    <scope>NUCLEOTIDE SEQUENCE [LARGE SCALE GENOMIC DNA]</scope>
    <source>
        <strain evidence="8 9">DRI-13</strain>
    </source>
</reference>
<dbReference type="GO" id="GO:0008033">
    <property type="term" value="P:tRNA processing"/>
    <property type="evidence" value="ECO:0007669"/>
    <property type="project" value="UniProtKB-KW"/>
</dbReference>
<keyword evidence="3" id="KW-0819">tRNA processing</keyword>
<dbReference type="PANTHER" id="PTHR11735:SF14">
    <property type="entry name" value="TRNA N6-ADENOSINE THREONYLCARBAMOYLTRANSFERASE"/>
    <property type="match status" value="1"/>
</dbReference>
<dbReference type="PRINTS" id="PR00789">
    <property type="entry name" value="OSIALOPTASE"/>
</dbReference>
<evidence type="ECO:0000313" key="9">
    <source>
        <dbReference type="Proteomes" id="UP000515847"/>
    </source>
</evidence>
<evidence type="ECO:0000256" key="4">
    <source>
        <dbReference type="ARBA" id="ARBA00022723"/>
    </source>
</evidence>
<evidence type="ECO:0000256" key="6">
    <source>
        <dbReference type="ARBA" id="ARBA00048117"/>
    </source>
</evidence>
<dbReference type="EMBL" id="CP045798">
    <property type="protein sequence ID" value="QNB45536.1"/>
    <property type="molecule type" value="Genomic_DNA"/>
</dbReference>
<dbReference type="EC" id="2.3.1.234" evidence="1"/>
<protein>
    <recommendedName>
        <fullName evidence="1">N(6)-L-threonylcarbamoyladenine synthase</fullName>
        <ecNumber evidence="1">2.3.1.234</ecNumber>
    </recommendedName>
</protein>
<gene>
    <name evidence="8" type="ORF">BR63_03910</name>
</gene>
<dbReference type="InterPro" id="IPR000905">
    <property type="entry name" value="Gcp-like_dom"/>
</dbReference>
<dbReference type="GO" id="GO:0046872">
    <property type="term" value="F:metal ion binding"/>
    <property type="evidence" value="ECO:0007669"/>
    <property type="project" value="UniProtKB-KW"/>
</dbReference>
<feature type="domain" description="Gcp-like" evidence="7">
    <location>
        <begin position="50"/>
        <end position="309"/>
    </location>
</feature>
<accession>A0A7G6E0D2</accession>
<dbReference type="InterPro" id="IPR017861">
    <property type="entry name" value="KAE1/TsaD"/>
</dbReference>
<evidence type="ECO:0000259" key="7">
    <source>
        <dbReference type="Pfam" id="PF00814"/>
    </source>
</evidence>
<keyword evidence="9" id="KW-1185">Reference proteome</keyword>
<keyword evidence="2" id="KW-0808">Transferase</keyword>
<evidence type="ECO:0000256" key="1">
    <source>
        <dbReference type="ARBA" id="ARBA00012156"/>
    </source>
</evidence>
<dbReference type="RefSeq" id="WP_034421476.1">
    <property type="nucleotide sequence ID" value="NZ_CP045798.1"/>
</dbReference>
<dbReference type="Proteomes" id="UP000515847">
    <property type="component" value="Chromosome"/>
</dbReference>
<dbReference type="Gene3D" id="3.30.420.40">
    <property type="match status" value="2"/>
</dbReference>
<dbReference type="OrthoDB" id="1675500at2"/>
<dbReference type="PANTHER" id="PTHR11735">
    <property type="entry name" value="TRNA N6-ADENOSINE THREONYLCARBAMOYLTRANSFERASE"/>
    <property type="match status" value="1"/>
</dbReference>
<name>A0A7G6E0D2_THEFR</name>